<feature type="compositionally biased region" description="Polar residues" evidence="1">
    <location>
        <begin position="21"/>
        <end position="32"/>
    </location>
</feature>
<dbReference type="EMBL" id="MU858052">
    <property type="protein sequence ID" value="KAK4218570.1"/>
    <property type="molecule type" value="Genomic_DNA"/>
</dbReference>
<organism evidence="2 3">
    <name type="scientific">Rhypophila decipiens</name>
    <dbReference type="NCBI Taxonomy" id="261697"/>
    <lineage>
        <taxon>Eukaryota</taxon>
        <taxon>Fungi</taxon>
        <taxon>Dikarya</taxon>
        <taxon>Ascomycota</taxon>
        <taxon>Pezizomycotina</taxon>
        <taxon>Sordariomycetes</taxon>
        <taxon>Sordariomycetidae</taxon>
        <taxon>Sordariales</taxon>
        <taxon>Naviculisporaceae</taxon>
        <taxon>Rhypophila</taxon>
    </lineage>
</organism>
<dbReference type="AlphaFoldDB" id="A0AAN6YIX1"/>
<accession>A0AAN6YIX1</accession>
<feature type="region of interest" description="Disordered" evidence="1">
    <location>
        <begin position="1"/>
        <end position="41"/>
    </location>
</feature>
<protein>
    <submittedName>
        <fullName evidence="2">Uncharacterized protein</fullName>
    </submittedName>
</protein>
<evidence type="ECO:0000313" key="3">
    <source>
        <dbReference type="Proteomes" id="UP001301769"/>
    </source>
</evidence>
<keyword evidence="3" id="KW-1185">Reference proteome</keyword>
<comment type="caution">
    <text evidence="2">The sequence shown here is derived from an EMBL/GenBank/DDBJ whole genome shotgun (WGS) entry which is preliminary data.</text>
</comment>
<evidence type="ECO:0000256" key="1">
    <source>
        <dbReference type="SAM" id="MobiDB-lite"/>
    </source>
</evidence>
<reference evidence="2" key="1">
    <citation type="journal article" date="2023" name="Mol. Phylogenet. Evol.">
        <title>Genome-scale phylogeny and comparative genomics of the fungal order Sordariales.</title>
        <authorList>
            <person name="Hensen N."/>
            <person name="Bonometti L."/>
            <person name="Westerberg I."/>
            <person name="Brannstrom I.O."/>
            <person name="Guillou S."/>
            <person name="Cros-Aarteil S."/>
            <person name="Calhoun S."/>
            <person name="Haridas S."/>
            <person name="Kuo A."/>
            <person name="Mondo S."/>
            <person name="Pangilinan J."/>
            <person name="Riley R."/>
            <person name="LaButti K."/>
            <person name="Andreopoulos B."/>
            <person name="Lipzen A."/>
            <person name="Chen C."/>
            <person name="Yan M."/>
            <person name="Daum C."/>
            <person name="Ng V."/>
            <person name="Clum A."/>
            <person name="Steindorff A."/>
            <person name="Ohm R.A."/>
            <person name="Martin F."/>
            <person name="Silar P."/>
            <person name="Natvig D.O."/>
            <person name="Lalanne C."/>
            <person name="Gautier V."/>
            <person name="Ament-Velasquez S.L."/>
            <person name="Kruys A."/>
            <person name="Hutchinson M.I."/>
            <person name="Powell A.J."/>
            <person name="Barry K."/>
            <person name="Miller A.N."/>
            <person name="Grigoriev I.V."/>
            <person name="Debuchy R."/>
            <person name="Gladieux P."/>
            <person name="Hiltunen Thoren M."/>
            <person name="Johannesson H."/>
        </authorList>
    </citation>
    <scope>NUCLEOTIDE SEQUENCE</scope>
    <source>
        <strain evidence="2">PSN293</strain>
    </source>
</reference>
<proteinExistence type="predicted"/>
<reference evidence="2" key="2">
    <citation type="submission" date="2023-05" db="EMBL/GenBank/DDBJ databases">
        <authorList>
            <consortium name="Lawrence Berkeley National Laboratory"/>
            <person name="Steindorff A."/>
            <person name="Hensen N."/>
            <person name="Bonometti L."/>
            <person name="Westerberg I."/>
            <person name="Brannstrom I.O."/>
            <person name="Guillou S."/>
            <person name="Cros-Aarteil S."/>
            <person name="Calhoun S."/>
            <person name="Haridas S."/>
            <person name="Kuo A."/>
            <person name="Mondo S."/>
            <person name="Pangilinan J."/>
            <person name="Riley R."/>
            <person name="Labutti K."/>
            <person name="Andreopoulos B."/>
            <person name="Lipzen A."/>
            <person name="Chen C."/>
            <person name="Yanf M."/>
            <person name="Daum C."/>
            <person name="Ng V."/>
            <person name="Clum A."/>
            <person name="Ohm R."/>
            <person name="Martin F."/>
            <person name="Silar P."/>
            <person name="Natvig D."/>
            <person name="Lalanne C."/>
            <person name="Gautier V."/>
            <person name="Ament-Velasquez S.L."/>
            <person name="Kruys A."/>
            <person name="Hutchinson M.I."/>
            <person name="Powell A.J."/>
            <person name="Barry K."/>
            <person name="Miller A.N."/>
            <person name="Grigoriev I.V."/>
            <person name="Debuchy R."/>
            <person name="Gladieux P."/>
            <person name="Thoren M.H."/>
            <person name="Johannesson H."/>
        </authorList>
    </citation>
    <scope>NUCLEOTIDE SEQUENCE</scope>
    <source>
        <strain evidence="2">PSN293</strain>
    </source>
</reference>
<name>A0AAN6YIX1_9PEZI</name>
<evidence type="ECO:0000313" key="2">
    <source>
        <dbReference type="EMBL" id="KAK4218570.1"/>
    </source>
</evidence>
<sequence length="196" mass="22129">MGCAESKEEEELASEHLLSSFPITEPSTSTADMGQPPPQPQYRALQPLVVSSRFSSQHERLLLELLPFKETAEFREWLSSAYVQGSWNEIQQDYLARNPIAPEPDKDHIVRVAKDAINSKDPKYLVYHPDKTDWTSEDHHVRFIATLVLDNKLKGLWSDGDWRSKSTDVTKAAFEVLSFLRAASLKADAGPPGYDD</sequence>
<dbReference type="Proteomes" id="UP001301769">
    <property type="component" value="Unassembled WGS sequence"/>
</dbReference>
<gene>
    <name evidence="2" type="ORF">QBC37DRAFT_411973</name>
</gene>